<gene>
    <name evidence="1" type="ORF">CU098_010849</name>
</gene>
<protein>
    <submittedName>
        <fullName evidence="1">Uncharacterized protein</fullName>
    </submittedName>
</protein>
<comment type="caution">
    <text evidence="1">The sequence shown here is derived from an EMBL/GenBank/DDBJ whole genome shotgun (WGS) entry which is preliminary data.</text>
</comment>
<evidence type="ECO:0000313" key="1">
    <source>
        <dbReference type="EMBL" id="RCH97855.1"/>
    </source>
</evidence>
<keyword evidence="2" id="KW-1185">Reference proteome</keyword>
<sequence>NVGGIASSLNLQDEYEMIASNRAYTAPCIEYKVIGSGSSYSLVVLVADDQLDKVHHFVAVYDCSNCISVLLMYSLPKMKLDKKMSRWHLCLWVT</sequence>
<reference evidence="1 2" key="1">
    <citation type="journal article" date="2018" name="G3 (Bethesda)">
        <title>Phylogenetic and Phylogenomic Definition of Rhizopus Species.</title>
        <authorList>
            <person name="Gryganskyi A.P."/>
            <person name="Golan J."/>
            <person name="Dolatabadi S."/>
            <person name="Mondo S."/>
            <person name="Robb S."/>
            <person name="Idnurm A."/>
            <person name="Muszewska A."/>
            <person name="Steczkiewicz K."/>
            <person name="Masonjones S."/>
            <person name="Liao H.L."/>
            <person name="Gajdeczka M.T."/>
            <person name="Anike F."/>
            <person name="Vuek A."/>
            <person name="Anishchenko I.M."/>
            <person name="Voigt K."/>
            <person name="de Hoog G.S."/>
            <person name="Smith M.E."/>
            <person name="Heitman J."/>
            <person name="Vilgalys R."/>
            <person name="Stajich J.E."/>
        </authorList>
    </citation>
    <scope>NUCLEOTIDE SEQUENCE [LARGE SCALE GENOMIC DNA]</scope>
    <source>
        <strain evidence="1 2">LSU 92-RS-03</strain>
    </source>
</reference>
<dbReference type="Proteomes" id="UP000253551">
    <property type="component" value="Unassembled WGS sequence"/>
</dbReference>
<accession>A0A367K6R1</accession>
<dbReference type="AlphaFoldDB" id="A0A367K6R1"/>
<dbReference type="EMBL" id="PJQM01002136">
    <property type="protein sequence ID" value="RCH97855.1"/>
    <property type="molecule type" value="Genomic_DNA"/>
</dbReference>
<feature type="non-terminal residue" evidence="1">
    <location>
        <position position="1"/>
    </location>
</feature>
<proteinExistence type="predicted"/>
<name>A0A367K6R1_RHIST</name>
<evidence type="ECO:0000313" key="2">
    <source>
        <dbReference type="Proteomes" id="UP000253551"/>
    </source>
</evidence>
<organism evidence="1 2">
    <name type="scientific">Rhizopus stolonifer</name>
    <name type="common">Rhizopus nigricans</name>
    <dbReference type="NCBI Taxonomy" id="4846"/>
    <lineage>
        <taxon>Eukaryota</taxon>
        <taxon>Fungi</taxon>
        <taxon>Fungi incertae sedis</taxon>
        <taxon>Mucoromycota</taxon>
        <taxon>Mucoromycotina</taxon>
        <taxon>Mucoromycetes</taxon>
        <taxon>Mucorales</taxon>
        <taxon>Mucorineae</taxon>
        <taxon>Rhizopodaceae</taxon>
        <taxon>Rhizopus</taxon>
    </lineage>
</organism>